<dbReference type="Gene3D" id="1.10.510.10">
    <property type="entry name" value="Transferase(Phosphotransferase) domain 1"/>
    <property type="match status" value="1"/>
</dbReference>
<dbReference type="InterPro" id="IPR051334">
    <property type="entry name" value="SRPK"/>
</dbReference>
<evidence type="ECO:0000313" key="11">
    <source>
        <dbReference type="Proteomes" id="UP000800097"/>
    </source>
</evidence>
<dbReference type="Proteomes" id="UP000800097">
    <property type="component" value="Unassembled WGS sequence"/>
</dbReference>
<keyword evidence="3" id="KW-0808">Transferase</keyword>
<evidence type="ECO:0000256" key="3">
    <source>
        <dbReference type="ARBA" id="ARBA00022679"/>
    </source>
</evidence>
<dbReference type="AlphaFoldDB" id="A0A6A6JTD7"/>
<evidence type="ECO:0000256" key="6">
    <source>
        <dbReference type="ARBA" id="ARBA00022840"/>
    </source>
</evidence>
<dbReference type="PANTHER" id="PTHR47634">
    <property type="entry name" value="PROTEIN KINASE DOMAIN-CONTAINING PROTEIN-RELATED"/>
    <property type="match status" value="1"/>
</dbReference>
<reference evidence="10" key="1">
    <citation type="journal article" date="2020" name="Stud. Mycol.">
        <title>101 Dothideomycetes genomes: a test case for predicting lifestyles and emergence of pathogens.</title>
        <authorList>
            <person name="Haridas S."/>
            <person name="Albert R."/>
            <person name="Binder M."/>
            <person name="Bloem J."/>
            <person name="Labutti K."/>
            <person name="Salamov A."/>
            <person name="Andreopoulos B."/>
            <person name="Baker S."/>
            <person name="Barry K."/>
            <person name="Bills G."/>
            <person name="Bluhm B."/>
            <person name="Cannon C."/>
            <person name="Castanera R."/>
            <person name="Culley D."/>
            <person name="Daum C."/>
            <person name="Ezra D."/>
            <person name="Gonzalez J."/>
            <person name="Henrissat B."/>
            <person name="Kuo A."/>
            <person name="Liang C."/>
            <person name="Lipzen A."/>
            <person name="Lutzoni F."/>
            <person name="Magnuson J."/>
            <person name="Mondo S."/>
            <person name="Nolan M."/>
            <person name="Ohm R."/>
            <person name="Pangilinan J."/>
            <person name="Park H.-J."/>
            <person name="Ramirez L."/>
            <person name="Alfaro M."/>
            <person name="Sun H."/>
            <person name="Tritt A."/>
            <person name="Yoshinaga Y."/>
            <person name="Zwiers L.-H."/>
            <person name="Turgeon B."/>
            <person name="Goodwin S."/>
            <person name="Spatafora J."/>
            <person name="Crous P."/>
            <person name="Grigoriev I."/>
        </authorList>
    </citation>
    <scope>NUCLEOTIDE SEQUENCE</scope>
    <source>
        <strain evidence="10">CBS 379.55</strain>
    </source>
</reference>
<dbReference type="OrthoDB" id="5979581at2759"/>
<evidence type="ECO:0000259" key="9">
    <source>
        <dbReference type="PROSITE" id="PS50011"/>
    </source>
</evidence>
<dbReference type="Gene3D" id="3.30.200.20">
    <property type="entry name" value="Phosphorylase Kinase, domain 1"/>
    <property type="match status" value="1"/>
</dbReference>
<dbReference type="GO" id="GO:0050684">
    <property type="term" value="P:regulation of mRNA processing"/>
    <property type="evidence" value="ECO:0007669"/>
    <property type="project" value="TreeGrafter"/>
</dbReference>
<accession>A0A6A6JTD7</accession>
<sequence>MASLLRWALRAGKQAPSPPHHFPRPGYRLPENAPPIEEEVFAHYSPSLFYPIRIGEVLNARYQVVGKLGYGSNSTVWLCRDLTAHSYVTVKVCNARSSENEIKAYTHLDSIKTNHAGRLLVRKLEDSFELNGTSGKFSCLVHKPLSVSLRHLRKKCLNERMPLPLLKATLVHILMALDFLHSEAHLIHTDLQEKNIILGLEDDSVLKAFENAERQDPSPYRSYGDRIIYRSRALEMPKKHGRPTITDFGEARFGQSEYDDDIQPFEYRAPEVIFAVPWSCKVDIWNVGVLTWDLFEGKNLFRTKGPDGEDSTPLHVAQMIALLGPPPTELLQRSPRISEFFDAEGKWKGLATIPQTSLEDLEENLHGEEKTRFLIFVRKMLQWNAEDRPSARELLEDPWFDKE</sequence>
<feature type="domain" description="Protein kinase" evidence="9">
    <location>
        <begin position="62"/>
        <end position="400"/>
    </location>
</feature>
<dbReference type="PROSITE" id="PS50011">
    <property type="entry name" value="PROTEIN_KINASE_DOM"/>
    <property type="match status" value="1"/>
</dbReference>
<keyword evidence="6" id="KW-0067">ATP-binding</keyword>
<evidence type="ECO:0000256" key="1">
    <source>
        <dbReference type="ARBA" id="ARBA00012513"/>
    </source>
</evidence>
<dbReference type="EMBL" id="ML986486">
    <property type="protein sequence ID" value="KAF2279504.1"/>
    <property type="molecule type" value="Genomic_DNA"/>
</dbReference>
<evidence type="ECO:0000256" key="7">
    <source>
        <dbReference type="ARBA" id="ARBA00047899"/>
    </source>
</evidence>
<comment type="catalytic activity">
    <reaction evidence="7">
        <text>L-threonyl-[protein] + ATP = O-phospho-L-threonyl-[protein] + ADP + H(+)</text>
        <dbReference type="Rhea" id="RHEA:46608"/>
        <dbReference type="Rhea" id="RHEA-COMP:11060"/>
        <dbReference type="Rhea" id="RHEA-COMP:11605"/>
        <dbReference type="ChEBI" id="CHEBI:15378"/>
        <dbReference type="ChEBI" id="CHEBI:30013"/>
        <dbReference type="ChEBI" id="CHEBI:30616"/>
        <dbReference type="ChEBI" id="CHEBI:61977"/>
        <dbReference type="ChEBI" id="CHEBI:456216"/>
        <dbReference type="EC" id="2.7.11.1"/>
    </reaction>
</comment>
<evidence type="ECO:0000313" key="10">
    <source>
        <dbReference type="EMBL" id="KAF2279504.1"/>
    </source>
</evidence>
<dbReference type="GO" id="GO:0005524">
    <property type="term" value="F:ATP binding"/>
    <property type="evidence" value="ECO:0007669"/>
    <property type="project" value="UniProtKB-KW"/>
</dbReference>
<evidence type="ECO:0000256" key="2">
    <source>
        <dbReference type="ARBA" id="ARBA00022527"/>
    </source>
</evidence>
<keyword evidence="11" id="KW-1185">Reference proteome</keyword>
<dbReference type="PANTHER" id="PTHR47634:SF9">
    <property type="entry name" value="PROTEIN KINASE DOMAIN-CONTAINING PROTEIN-RELATED"/>
    <property type="match status" value="1"/>
</dbReference>
<protein>
    <recommendedName>
        <fullName evidence="1">non-specific serine/threonine protein kinase</fullName>
        <ecNumber evidence="1">2.7.11.1</ecNumber>
    </recommendedName>
</protein>
<evidence type="ECO:0000256" key="5">
    <source>
        <dbReference type="ARBA" id="ARBA00022777"/>
    </source>
</evidence>
<dbReference type="Pfam" id="PF00069">
    <property type="entry name" value="Pkinase"/>
    <property type="match status" value="1"/>
</dbReference>
<dbReference type="InterPro" id="IPR000719">
    <property type="entry name" value="Prot_kinase_dom"/>
</dbReference>
<organism evidence="10 11">
    <name type="scientific">Westerdykella ornata</name>
    <dbReference type="NCBI Taxonomy" id="318751"/>
    <lineage>
        <taxon>Eukaryota</taxon>
        <taxon>Fungi</taxon>
        <taxon>Dikarya</taxon>
        <taxon>Ascomycota</taxon>
        <taxon>Pezizomycotina</taxon>
        <taxon>Dothideomycetes</taxon>
        <taxon>Pleosporomycetidae</taxon>
        <taxon>Pleosporales</taxon>
        <taxon>Sporormiaceae</taxon>
        <taxon>Westerdykella</taxon>
    </lineage>
</organism>
<dbReference type="GO" id="GO:0005634">
    <property type="term" value="C:nucleus"/>
    <property type="evidence" value="ECO:0007669"/>
    <property type="project" value="TreeGrafter"/>
</dbReference>
<evidence type="ECO:0000256" key="8">
    <source>
        <dbReference type="ARBA" id="ARBA00048679"/>
    </source>
</evidence>
<name>A0A6A6JTD7_WESOR</name>
<dbReference type="GeneID" id="54553321"/>
<dbReference type="GO" id="GO:0004674">
    <property type="term" value="F:protein serine/threonine kinase activity"/>
    <property type="evidence" value="ECO:0007669"/>
    <property type="project" value="UniProtKB-KW"/>
</dbReference>
<dbReference type="GO" id="GO:0005737">
    <property type="term" value="C:cytoplasm"/>
    <property type="evidence" value="ECO:0007669"/>
    <property type="project" value="TreeGrafter"/>
</dbReference>
<evidence type="ECO:0000256" key="4">
    <source>
        <dbReference type="ARBA" id="ARBA00022741"/>
    </source>
</evidence>
<dbReference type="SMART" id="SM00220">
    <property type="entry name" value="S_TKc"/>
    <property type="match status" value="1"/>
</dbReference>
<gene>
    <name evidence="10" type="ORF">EI97DRAFT_448239</name>
</gene>
<comment type="catalytic activity">
    <reaction evidence="8">
        <text>L-seryl-[protein] + ATP = O-phospho-L-seryl-[protein] + ADP + H(+)</text>
        <dbReference type="Rhea" id="RHEA:17989"/>
        <dbReference type="Rhea" id="RHEA-COMP:9863"/>
        <dbReference type="Rhea" id="RHEA-COMP:11604"/>
        <dbReference type="ChEBI" id="CHEBI:15378"/>
        <dbReference type="ChEBI" id="CHEBI:29999"/>
        <dbReference type="ChEBI" id="CHEBI:30616"/>
        <dbReference type="ChEBI" id="CHEBI:83421"/>
        <dbReference type="ChEBI" id="CHEBI:456216"/>
        <dbReference type="EC" id="2.7.11.1"/>
    </reaction>
</comment>
<keyword evidence="4" id="KW-0547">Nucleotide-binding</keyword>
<dbReference type="GO" id="GO:0000245">
    <property type="term" value="P:spliceosomal complex assembly"/>
    <property type="evidence" value="ECO:0007669"/>
    <property type="project" value="TreeGrafter"/>
</dbReference>
<dbReference type="InterPro" id="IPR011009">
    <property type="entry name" value="Kinase-like_dom_sf"/>
</dbReference>
<keyword evidence="2" id="KW-0723">Serine/threonine-protein kinase</keyword>
<proteinExistence type="predicted"/>
<keyword evidence="5" id="KW-0418">Kinase</keyword>
<dbReference type="SUPFAM" id="SSF56112">
    <property type="entry name" value="Protein kinase-like (PK-like)"/>
    <property type="match status" value="1"/>
</dbReference>
<dbReference type="EC" id="2.7.11.1" evidence="1"/>
<dbReference type="RefSeq" id="XP_033657043.1">
    <property type="nucleotide sequence ID" value="XM_033800146.1"/>
</dbReference>